<gene>
    <name evidence="2" type="ORF">LCGC14_1410000</name>
</gene>
<protein>
    <submittedName>
        <fullName evidence="2">Uncharacterized protein</fullName>
    </submittedName>
</protein>
<feature type="compositionally biased region" description="Basic and acidic residues" evidence="1">
    <location>
        <begin position="30"/>
        <end position="43"/>
    </location>
</feature>
<feature type="region of interest" description="Disordered" evidence="1">
    <location>
        <begin position="305"/>
        <end position="345"/>
    </location>
</feature>
<dbReference type="AlphaFoldDB" id="A0A0F9MW66"/>
<evidence type="ECO:0000256" key="1">
    <source>
        <dbReference type="SAM" id="MobiDB-lite"/>
    </source>
</evidence>
<sequence length="345" mass="38651">MTTEVNEKLAEEIEQAVEQSVNEETVISEGSKENVEIPSKSEEGDSTSDTQEDTQENIQEDTQQETQEDTESEDEPSDGDTLEDSEGDTLEEKTESLELSQDSIIRAMKNGLSFSEANSFSNNTVLNEFSSRIEFEVQKNAQFKVQQKNQESEKVNDPFVDFPKLDPESFDPEVIEMFNKLTGIVKGQSETIRSFQDSQDQIFSQNQELLRTSNQVEVERWFNEEVEGLGDDFKDVLGEGNYSSLDKNSSQFANRDAIASHMSILIAGYNSQGIAPPPKSEIFESAVRTVLSSKIGEIKDSKLSNKLRDQSTQQIQRANKSASFASKTPEEEDAELGELLDQKFG</sequence>
<feature type="compositionally biased region" description="Acidic residues" evidence="1">
    <location>
        <begin position="44"/>
        <end position="89"/>
    </location>
</feature>
<organism evidence="2">
    <name type="scientific">marine sediment metagenome</name>
    <dbReference type="NCBI Taxonomy" id="412755"/>
    <lineage>
        <taxon>unclassified sequences</taxon>
        <taxon>metagenomes</taxon>
        <taxon>ecological metagenomes</taxon>
    </lineage>
</organism>
<evidence type="ECO:0000313" key="2">
    <source>
        <dbReference type="EMBL" id="KKM73487.1"/>
    </source>
</evidence>
<name>A0A0F9MW66_9ZZZZ</name>
<feature type="compositionally biased region" description="Basic and acidic residues" evidence="1">
    <location>
        <begin position="1"/>
        <end position="11"/>
    </location>
</feature>
<feature type="compositionally biased region" description="Polar residues" evidence="1">
    <location>
        <begin position="310"/>
        <end position="326"/>
    </location>
</feature>
<reference evidence="2" key="1">
    <citation type="journal article" date="2015" name="Nature">
        <title>Complex archaea that bridge the gap between prokaryotes and eukaryotes.</title>
        <authorList>
            <person name="Spang A."/>
            <person name="Saw J.H."/>
            <person name="Jorgensen S.L."/>
            <person name="Zaremba-Niedzwiedzka K."/>
            <person name="Martijn J."/>
            <person name="Lind A.E."/>
            <person name="van Eijk R."/>
            <person name="Schleper C."/>
            <person name="Guy L."/>
            <person name="Ettema T.J."/>
        </authorList>
    </citation>
    <scope>NUCLEOTIDE SEQUENCE</scope>
</reference>
<feature type="region of interest" description="Disordered" evidence="1">
    <location>
        <begin position="1"/>
        <end position="102"/>
    </location>
</feature>
<accession>A0A0F9MW66</accession>
<proteinExistence type="predicted"/>
<dbReference type="EMBL" id="LAZR01009295">
    <property type="protein sequence ID" value="KKM73487.1"/>
    <property type="molecule type" value="Genomic_DNA"/>
</dbReference>
<comment type="caution">
    <text evidence="2">The sequence shown here is derived from an EMBL/GenBank/DDBJ whole genome shotgun (WGS) entry which is preliminary data.</text>
</comment>